<reference evidence="1 2" key="1">
    <citation type="journal article" date="2020" name="Int. J. Syst. Evol. Microbiol.">
        <title>Novel acetic acid bacteria from cider fermentations: Acetobacter conturbans sp. nov. and Acetobacter fallax sp. nov.</title>
        <authorList>
            <person name="Sombolestani A.S."/>
            <person name="Cleenwerck I."/>
            <person name="Cnockaert M."/>
            <person name="Borremans W."/>
            <person name="Wieme A.D."/>
            <person name="De Vuyst L."/>
            <person name="Vandamme P."/>
        </authorList>
    </citation>
    <scope>NUCLEOTIDE SEQUENCE [LARGE SCALE GENOMIC DNA]</scope>
    <source>
        <strain evidence="1 2">LMG 30640</strain>
    </source>
</reference>
<protein>
    <submittedName>
        <fullName evidence="1">Uncharacterized protein</fullName>
    </submittedName>
</protein>
<gene>
    <name evidence="1" type="ORF">GOB93_03170</name>
</gene>
<name>A0ABX0JKT5_9PROT</name>
<dbReference type="Proteomes" id="UP000635278">
    <property type="component" value="Unassembled WGS sequence"/>
</dbReference>
<comment type="caution">
    <text evidence="1">The sequence shown here is derived from an EMBL/GenBank/DDBJ whole genome shotgun (WGS) entry which is preliminary data.</text>
</comment>
<evidence type="ECO:0000313" key="2">
    <source>
        <dbReference type="Proteomes" id="UP000635278"/>
    </source>
</evidence>
<keyword evidence="2" id="KW-1185">Reference proteome</keyword>
<dbReference type="RefSeq" id="WP_173582079.1">
    <property type="nucleotide sequence ID" value="NZ_WOTB01000003.1"/>
</dbReference>
<accession>A0ABX0JKT5</accession>
<organism evidence="1 2">
    <name type="scientific">Acetobacter musti</name>
    <dbReference type="NCBI Taxonomy" id="864732"/>
    <lineage>
        <taxon>Bacteria</taxon>
        <taxon>Pseudomonadati</taxon>
        <taxon>Pseudomonadota</taxon>
        <taxon>Alphaproteobacteria</taxon>
        <taxon>Acetobacterales</taxon>
        <taxon>Acetobacteraceae</taxon>
        <taxon>Acetobacter</taxon>
    </lineage>
</organism>
<evidence type="ECO:0000313" key="1">
    <source>
        <dbReference type="EMBL" id="NHN83640.1"/>
    </source>
</evidence>
<proteinExistence type="predicted"/>
<sequence>MSAQAEKTISGWEIRSRAQKISDLCGEFSEVLAASPEVTDRTKEAISFILINILKNADAISNGVREPREVVSGSESNFMGRKVIQICSVPVENGRGSLVSLCRDGTLWLSHLDGDCWTFIEPPAVDTSLFRQRRTTPCA</sequence>
<dbReference type="EMBL" id="WOTB01000003">
    <property type="protein sequence ID" value="NHN83640.1"/>
    <property type="molecule type" value="Genomic_DNA"/>
</dbReference>